<dbReference type="Proteomes" id="UP001257914">
    <property type="component" value="Unassembled WGS sequence"/>
</dbReference>
<evidence type="ECO:0000256" key="3">
    <source>
        <dbReference type="ARBA" id="ARBA00022729"/>
    </source>
</evidence>
<dbReference type="PANTHER" id="PTHR46847:SF2">
    <property type="entry name" value="ABC TRANSPORTER SUGAR-BINDING PROTEIN"/>
    <property type="match status" value="1"/>
</dbReference>
<evidence type="ECO:0000256" key="1">
    <source>
        <dbReference type="ARBA" id="ARBA00004196"/>
    </source>
</evidence>
<proteinExistence type="inferred from homology"/>
<name>A0ABU3R3C4_9GAMM</name>
<dbReference type="SUPFAM" id="SSF53822">
    <property type="entry name" value="Periplasmic binding protein-like I"/>
    <property type="match status" value="1"/>
</dbReference>
<organism evidence="6 7">
    <name type="scientific">Psychrosphaera aquimarina</name>
    <dbReference type="NCBI Taxonomy" id="2044854"/>
    <lineage>
        <taxon>Bacteria</taxon>
        <taxon>Pseudomonadati</taxon>
        <taxon>Pseudomonadota</taxon>
        <taxon>Gammaproteobacteria</taxon>
        <taxon>Alteromonadales</taxon>
        <taxon>Pseudoalteromonadaceae</taxon>
        <taxon>Psychrosphaera</taxon>
    </lineage>
</organism>
<keyword evidence="3" id="KW-0732">Signal</keyword>
<dbReference type="PANTHER" id="PTHR46847">
    <property type="entry name" value="D-ALLOSE-BINDING PERIPLASMIC PROTEIN-RELATED"/>
    <property type="match status" value="1"/>
</dbReference>
<dbReference type="CDD" id="cd06324">
    <property type="entry name" value="PBP1_ABC_sugar_binding-like"/>
    <property type="match status" value="1"/>
</dbReference>
<evidence type="ECO:0000256" key="2">
    <source>
        <dbReference type="ARBA" id="ARBA00007639"/>
    </source>
</evidence>
<dbReference type="EMBL" id="JAWCUA010000010">
    <property type="protein sequence ID" value="MDU0114161.1"/>
    <property type="molecule type" value="Genomic_DNA"/>
</dbReference>
<dbReference type="InterPro" id="IPR025997">
    <property type="entry name" value="SBP_2_dom"/>
</dbReference>
<keyword evidence="4" id="KW-1133">Transmembrane helix</keyword>
<protein>
    <submittedName>
        <fullName evidence="6">ABC transporter substrate-binding protein</fullName>
    </submittedName>
</protein>
<comment type="subcellular location">
    <subcellularLocation>
        <location evidence="1">Cell envelope</location>
    </subcellularLocation>
</comment>
<evidence type="ECO:0000256" key="4">
    <source>
        <dbReference type="SAM" id="Phobius"/>
    </source>
</evidence>
<keyword evidence="7" id="KW-1185">Reference proteome</keyword>
<evidence type="ECO:0000313" key="7">
    <source>
        <dbReference type="Proteomes" id="UP001257914"/>
    </source>
</evidence>
<dbReference type="Gene3D" id="3.40.50.2300">
    <property type="match status" value="2"/>
</dbReference>
<accession>A0ABU3R3C4</accession>
<feature type="domain" description="Periplasmic binding protein" evidence="5">
    <location>
        <begin position="41"/>
        <end position="258"/>
    </location>
</feature>
<keyword evidence="4" id="KW-0812">Transmembrane</keyword>
<comment type="similarity">
    <text evidence="2">Belongs to the bacterial solute-binding protein 2 family.</text>
</comment>
<feature type="transmembrane region" description="Helical" evidence="4">
    <location>
        <begin position="12"/>
        <end position="31"/>
    </location>
</feature>
<dbReference type="RefSeq" id="WP_315947765.1">
    <property type="nucleotide sequence ID" value="NZ_JAWCUA010000010.1"/>
</dbReference>
<keyword evidence="4" id="KW-0472">Membrane</keyword>
<dbReference type="InterPro" id="IPR028082">
    <property type="entry name" value="Peripla_BP_I"/>
</dbReference>
<evidence type="ECO:0000313" key="6">
    <source>
        <dbReference type="EMBL" id="MDU0114161.1"/>
    </source>
</evidence>
<reference evidence="6 7" key="1">
    <citation type="submission" date="2023-10" db="EMBL/GenBank/DDBJ databases">
        <title>Psychrosphaera aquimaarina strain SW33 isolated from seawater.</title>
        <authorList>
            <person name="Bayburt H."/>
            <person name="Kim J.M."/>
            <person name="Choi B.J."/>
            <person name="Jeon C.O."/>
        </authorList>
    </citation>
    <scope>NUCLEOTIDE SEQUENCE [LARGE SCALE GENOMIC DNA]</scope>
    <source>
        <strain evidence="6 7">KCTC 52743</strain>
    </source>
</reference>
<gene>
    <name evidence="6" type="ORF">RT723_14395</name>
</gene>
<sequence length="356" mass="39717">MNQVLCRYSVIFIFVFLPSFSSIAALNIVFLNPGHPDENATGSFWSKVTTFMDAAAQDLNIKLTTVHANRDHIFMKSLATTIIKLDPDYVVLVNEKGIAVNIIKTLAPHNIPIFMLLNTLNNKDLSKLTEQQKSLIKGSVTPNNSIAGVQLLEGLFNIFHQQVTTTTPPKLLALQGDYTTPASLQREQGFHQALQKNKAQLIDSSVSNWSKEMAYYKTKGILWHAQINIIWAANDAMAFGAKKAVTDAKINYPVIIGGINWDFDEPEYPVDLSLGGHVTLGAMALVMINDIANNQLNQEKTVQQINIFESSLSPHYKGFKQLMTQGKINQIDFSRFSQTHKNPLTFSIENLIKAMH</sequence>
<dbReference type="Pfam" id="PF13407">
    <property type="entry name" value="Peripla_BP_4"/>
    <property type="match status" value="1"/>
</dbReference>
<comment type="caution">
    <text evidence="6">The sequence shown here is derived from an EMBL/GenBank/DDBJ whole genome shotgun (WGS) entry which is preliminary data.</text>
</comment>
<evidence type="ECO:0000259" key="5">
    <source>
        <dbReference type="Pfam" id="PF13407"/>
    </source>
</evidence>